<keyword evidence="2" id="KW-0472">Membrane</keyword>
<keyword evidence="2" id="KW-1133">Transmembrane helix</keyword>
<dbReference type="Proteomes" id="UP000783871">
    <property type="component" value="Unassembled WGS sequence"/>
</dbReference>
<reference evidence="4 5" key="1">
    <citation type="submission" date="2020-03" db="EMBL/GenBank/DDBJ databases">
        <title>WGS of actinomycetes isolated from Thailand.</title>
        <authorList>
            <person name="Thawai C."/>
        </authorList>
    </citation>
    <scope>NUCLEOTIDE SEQUENCE [LARGE SCALE GENOMIC DNA]</scope>
    <source>
        <strain evidence="4 5">HSS6-12</strain>
    </source>
</reference>
<proteinExistence type="predicted"/>
<accession>A0ABX0Z977</accession>
<name>A0ABX0Z977_9ACTN</name>
<dbReference type="InterPro" id="IPR012291">
    <property type="entry name" value="CBM2_carb-bd_dom_sf"/>
</dbReference>
<protein>
    <submittedName>
        <fullName evidence="4">Cellulose-binding protein</fullName>
    </submittedName>
</protein>
<evidence type="ECO:0000313" key="4">
    <source>
        <dbReference type="EMBL" id="NJP32480.1"/>
    </source>
</evidence>
<feature type="domain" description="CBM2" evidence="3">
    <location>
        <begin position="122"/>
        <end position="216"/>
    </location>
</feature>
<evidence type="ECO:0000256" key="1">
    <source>
        <dbReference type="SAM" id="MobiDB-lite"/>
    </source>
</evidence>
<dbReference type="SMART" id="SM00637">
    <property type="entry name" value="CBD_II"/>
    <property type="match status" value="1"/>
</dbReference>
<dbReference type="InterPro" id="IPR008965">
    <property type="entry name" value="CBM2/CBM3_carb-bd_dom_sf"/>
</dbReference>
<dbReference type="InterPro" id="IPR001919">
    <property type="entry name" value="CBD2"/>
</dbReference>
<gene>
    <name evidence="4" type="ORF">HCJ94_10930</name>
</gene>
<evidence type="ECO:0000259" key="3">
    <source>
        <dbReference type="SMART" id="SM00637"/>
    </source>
</evidence>
<feature type="region of interest" description="Disordered" evidence="1">
    <location>
        <begin position="46"/>
        <end position="118"/>
    </location>
</feature>
<dbReference type="SUPFAM" id="SSF49384">
    <property type="entry name" value="Carbohydrate-binding domain"/>
    <property type="match status" value="1"/>
</dbReference>
<dbReference type="RefSeq" id="WP_168000858.1">
    <property type="nucleotide sequence ID" value="NZ_JAATEO010000009.1"/>
</dbReference>
<feature type="compositionally biased region" description="Pro residues" evidence="1">
    <location>
        <begin position="52"/>
        <end position="61"/>
    </location>
</feature>
<feature type="transmembrane region" description="Helical" evidence="2">
    <location>
        <begin position="21"/>
        <end position="43"/>
    </location>
</feature>
<evidence type="ECO:0000256" key="2">
    <source>
        <dbReference type="SAM" id="Phobius"/>
    </source>
</evidence>
<dbReference type="Pfam" id="PF00553">
    <property type="entry name" value="CBM_2"/>
    <property type="match status" value="1"/>
</dbReference>
<sequence>MSGSRRAPRSSRATAAIASSPWILVAAGVVVMVVLLVIALGAYRGRSGVDTPPDPPAPPLLLPEVPSSSATPTGPVRPGLSPRASVQPTTGVATPPHPAPRVTSRAANPTSPPPPAGMIGRYRVVNSFDGGFIGEVLVRNGTAERRGWTVRVTYAGGRFVTAWVESSEQGRATAIEGGFTYRSGVDVAPGGSATLRFHMERTDSRPTGCTVDGTPCVLG</sequence>
<evidence type="ECO:0000313" key="5">
    <source>
        <dbReference type="Proteomes" id="UP000783871"/>
    </source>
</evidence>
<dbReference type="EMBL" id="JAATEO010000009">
    <property type="protein sequence ID" value="NJP32480.1"/>
    <property type="molecule type" value="Genomic_DNA"/>
</dbReference>
<organism evidence="4 5">
    <name type="scientific">Micromonospora thermarum</name>
    <dbReference type="NCBI Taxonomy" id="2720024"/>
    <lineage>
        <taxon>Bacteria</taxon>
        <taxon>Bacillati</taxon>
        <taxon>Actinomycetota</taxon>
        <taxon>Actinomycetes</taxon>
        <taxon>Micromonosporales</taxon>
        <taxon>Micromonosporaceae</taxon>
        <taxon>Micromonospora</taxon>
    </lineage>
</organism>
<dbReference type="Gene3D" id="2.60.40.290">
    <property type="match status" value="1"/>
</dbReference>
<keyword evidence="5" id="KW-1185">Reference proteome</keyword>
<comment type="caution">
    <text evidence="4">The sequence shown here is derived from an EMBL/GenBank/DDBJ whole genome shotgun (WGS) entry which is preliminary data.</text>
</comment>
<keyword evidence="2" id="KW-0812">Transmembrane</keyword>